<name>A0A7W0BTN7_9BACL</name>
<dbReference type="PANTHER" id="PTHR43233:SF1">
    <property type="entry name" value="FAMILY N-ACETYLTRANSFERASE, PUTATIVE (AFU_ORTHOLOGUE AFUA_6G03350)-RELATED"/>
    <property type="match status" value="1"/>
</dbReference>
<dbReference type="GO" id="GO:0016747">
    <property type="term" value="F:acyltransferase activity, transferring groups other than amino-acyl groups"/>
    <property type="evidence" value="ECO:0007669"/>
    <property type="project" value="InterPro"/>
</dbReference>
<keyword evidence="2" id="KW-0808">Transferase</keyword>
<dbReference type="CDD" id="cd04301">
    <property type="entry name" value="NAT_SF"/>
    <property type="match status" value="1"/>
</dbReference>
<proteinExistence type="predicted"/>
<dbReference type="SUPFAM" id="SSF55729">
    <property type="entry name" value="Acyl-CoA N-acyltransferases (Nat)"/>
    <property type="match status" value="1"/>
</dbReference>
<dbReference type="AlphaFoldDB" id="A0A7W0BTN7"/>
<reference evidence="2 3" key="1">
    <citation type="submission" date="2020-07" db="EMBL/GenBank/DDBJ databases">
        <title>Genomic Encyclopedia of Type Strains, Phase IV (KMG-IV): sequencing the most valuable type-strain genomes for metagenomic binning, comparative biology and taxonomic classification.</title>
        <authorList>
            <person name="Goeker M."/>
        </authorList>
    </citation>
    <scope>NUCLEOTIDE SEQUENCE [LARGE SCALE GENOMIC DNA]</scope>
    <source>
        <strain evidence="2 3">DSM 25220</strain>
    </source>
</reference>
<evidence type="ECO:0000259" key="1">
    <source>
        <dbReference type="PROSITE" id="PS51186"/>
    </source>
</evidence>
<dbReference type="EMBL" id="JACDUU010000001">
    <property type="protein sequence ID" value="MBA2870351.1"/>
    <property type="molecule type" value="Genomic_DNA"/>
</dbReference>
<feature type="domain" description="N-acetyltransferase" evidence="1">
    <location>
        <begin position="3"/>
        <end position="140"/>
    </location>
</feature>
<dbReference type="PROSITE" id="PS51186">
    <property type="entry name" value="GNAT"/>
    <property type="match status" value="1"/>
</dbReference>
<dbReference type="Pfam" id="PF00583">
    <property type="entry name" value="Acetyltransf_1"/>
    <property type="match status" value="1"/>
</dbReference>
<dbReference type="RefSeq" id="WP_181536046.1">
    <property type="nucleotide sequence ID" value="NZ_JACDUU010000001.1"/>
</dbReference>
<comment type="caution">
    <text evidence="2">The sequence shown here is derived from an EMBL/GenBank/DDBJ whole genome shotgun (WGS) entry which is preliminary data.</text>
</comment>
<evidence type="ECO:0000313" key="3">
    <source>
        <dbReference type="Proteomes" id="UP000580891"/>
    </source>
</evidence>
<evidence type="ECO:0000313" key="2">
    <source>
        <dbReference type="EMBL" id="MBA2870351.1"/>
    </source>
</evidence>
<dbReference type="Proteomes" id="UP000580891">
    <property type="component" value="Unassembled WGS sequence"/>
</dbReference>
<dbReference type="InterPro" id="IPR000182">
    <property type="entry name" value="GNAT_dom"/>
</dbReference>
<organism evidence="2 3">
    <name type="scientific">[Anoxybacillus] calidus</name>
    <dbReference type="NCBI Taxonomy" id="575178"/>
    <lineage>
        <taxon>Bacteria</taxon>
        <taxon>Bacillati</taxon>
        <taxon>Bacillota</taxon>
        <taxon>Bacilli</taxon>
        <taxon>Bacillales</taxon>
        <taxon>Anoxybacillaceae</taxon>
        <taxon>Paranoxybacillus</taxon>
    </lineage>
</organism>
<dbReference type="InterPro" id="IPR053144">
    <property type="entry name" value="Acetyltransferase_Butenolide"/>
</dbReference>
<accession>A0A7W0BTN7</accession>
<protein>
    <submittedName>
        <fullName evidence="2">N-acetylglutamate synthase-like GNAT family acetyltransferase</fullName>
    </submittedName>
</protein>
<dbReference type="Gene3D" id="3.40.630.30">
    <property type="match status" value="1"/>
</dbReference>
<dbReference type="InterPro" id="IPR016181">
    <property type="entry name" value="Acyl_CoA_acyltransferase"/>
</dbReference>
<gene>
    <name evidence="2" type="ORF">HNQ85_000609</name>
</gene>
<sequence>MAIQYRFDKEMINIKEWRELVLSVATWKMPTDLRDWEKMLENTSLIVTAWDGERLIGSARLFTDFVRWGNIYDVVVHHDYQGKGIGKRLILELIHHPSVASVRTFWLGTADKAEFYEKLGFRRVNEIDGHSMVYVRKERVYNGDE</sequence>
<dbReference type="PANTHER" id="PTHR43233">
    <property type="entry name" value="FAMILY N-ACETYLTRANSFERASE, PUTATIVE (AFU_ORTHOLOGUE AFUA_6G03350)-RELATED"/>
    <property type="match status" value="1"/>
</dbReference>
<keyword evidence="3" id="KW-1185">Reference proteome</keyword>